<feature type="domain" description="HTH lacI-type" evidence="4">
    <location>
        <begin position="2"/>
        <end position="56"/>
    </location>
</feature>
<dbReference type="CDD" id="cd06267">
    <property type="entry name" value="PBP1_LacI_sugar_binding-like"/>
    <property type="match status" value="1"/>
</dbReference>
<dbReference type="InterPro" id="IPR000843">
    <property type="entry name" value="HTH_LacI"/>
</dbReference>
<dbReference type="PANTHER" id="PTHR30146:SF109">
    <property type="entry name" value="HTH-TYPE TRANSCRIPTIONAL REGULATOR GALS"/>
    <property type="match status" value="1"/>
</dbReference>
<dbReference type="PRINTS" id="PR00036">
    <property type="entry name" value="HTHLACI"/>
</dbReference>
<accession>A0A1B7JMW4</accession>
<dbReference type="CDD" id="cd01392">
    <property type="entry name" value="HTH_LacI"/>
    <property type="match status" value="1"/>
</dbReference>
<dbReference type="GO" id="GO:0003700">
    <property type="term" value="F:DNA-binding transcription factor activity"/>
    <property type="evidence" value="ECO:0007669"/>
    <property type="project" value="TreeGrafter"/>
</dbReference>
<dbReference type="PATRIC" id="fig|1354264.4.peg.3636"/>
<proteinExistence type="predicted"/>
<dbReference type="Gene3D" id="1.10.260.40">
    <property type="entry name" value="lambda repressor-like DNA-binding domains"/>
    <property type="match status" value="1"/>
</dbReference>
<dbReference type="InterPro" id="IPR028082">
    <property type="entry name" value="Peripla_BP_I"/>
</dbReference>
<evidence type="ECO:0000256" key="3">
    <source>
        <dbReference type="ARBA" id="ARBA00023163"/>
    </source>
</evidence>
<dbReference type="GO" id="GO:0000976">
    <property type="term" value="F:transcription cis-regulatory region binding"/>
    <property type="evidence" value="ECO:0007669"/>
    <property type="project" value="TreeGrafter"/>
</dbReference>
<dbReference type="SMART" id="SM00354">
    <property type="entry name" value="HTH_LACI"/>
    <property type="match status" value="1"/>
</dbReference>
<keyword evidence="1" id="KW-0805">Transcription regulation</keyword>
<evidence type="ECO:0000259" key="4">
    <source>
        <dbReference type="PROSITE" id="PS50932"/>
    </source>
</evidence>
<reference evidence="5 6" key="1">
    <citation type="submission" date="2016-04" db="EMBL/GenBank/DDBJ databases">
        <title>ATOL: Assembling a taxonomically balanced genome-scale reconstruction of the evolutionary history of the Enterobacteriaceae.</title>
        <authorList>
            <person name="Plunkett G.III."/>
            <person name="Neeno-Eckwall E.C."/>
            <person name="Glasner J.D."/>
            <person name="Perna N.T."/>
        </authorList>
    </citation>
    <scope>NUCLEOTIDE SEQUENCE [LARGE SCALE GENOMIC DNA]</scope>
    <source>
        <strain evidence="5 6">ATCC 51603</strain>
    </source>
</reference>
<gene>
    <name evidence="5" type="ORF">M989_03498</name>
</gene>
<sequence>MASIKDVAKKAGVSTATVSRVLNNHPSVIPETRKAVRDAMDYLCYVPNKSAFQLTGKCSGLIGVVLPNLVNPHFCELLATFEEEARYIGKSVIVKTHQNQPQQDKQLLQTLVGMGIDGLLWVPTEAERELAEWLTITNIPVAVVTQVSRFFNSVSINESKGAESIAEHFIHTGHISFGFIAQDGVDNRKVSAYSKKITRHGLTVADENQFWIPKGEGEKISEHIATLDIIIEKLTQPNTTCSCLLIYNDVAANYVIDGLKKKGLLLPQDIAIASFDNTLLAQTKKITSVAQPINEIAHLAFQMVNHKKQQGNIEMYEIVSRLIIRESSVNINITAL</sequence>
<dbReference type="Gene3D" id="3.40.50.2300">
    <property type="match status" value="2"/>
</dbReference>
<dbReference type="Pfam" id="PF13377">
    <property type="entry name" value="Peripla_BP_3"/>
    <property type="match status" value="1"/>
</dbReference>
<keyword evidence="2" id="KW-0238">DNA-binding</keyword>
<dbReference type="PANTHER" id="PTHR30146">
    <property type="entry name" value="LACI-RELATED TRANSCRIPTIONAL REPRESSOR"/>
    <property type="match status" value="1"/>
</dbReference>
<dbReference type="Proteomes" id="UP000078386">
    <property type="component" value="Unassembled WGS sequence"/>
</dbReference>
<dbReference type="RefSeq" id="WP_064547401.1">
    <property type="nucleotide sequence ID" value="NZ_LXEU01000069.1"/>
</dbReference>
<dbReference type="PROSITE" id="PS50932">
    <property type="entry name" value="HTH_LACI_2"/>
    <property type="match status" value="1"/>
</dbReference>
<protein>
    <submittedName>
        <fullName evidence="5">LacI family transcriptional regulator</fullName>
    </submittedName>
</protein>
<name>A0A1B7JMW4_9ENTR</name>
<evidence type="ECO:0000313" key="5">
    <source>
        <dbReference type="EMBL" id="OAT49245.1"/>
    </source>
</evidence>
<keyword evidence="3" id="KW-0804">Transcription</keyword>
<dbReference type="Pfam" id="PF00356">
    <property type="entry name" value="LacI"/>
    <property type="match status" value="1"/>
</dbReference>
<dbReference type="SUPFAM" id="SSF47413">
    <property type="entry name" value="lambda repressor-like DNA-binding domains"/>
    <property type="match status" value="1"/>
</dbReference>
<dbReference type="AlphaFoldDB" id="A0A1B7JMW4"/>
<dbReference type="InterPro" id="IPR046335">
    <property type="entry name" value="LacI/GalR-like_sensor"/>
</dbReference>
<dbReference type="PROSITE" id="PS00356">
    <property type="entry name" value="HTH_LACI_1"/>
    <property type="match status" value="1"/>
</dbReference>
<dbReference type="EMBL" id="LXEU01000069">
    <property type="protein sequence ID" value="OAT49245.1"/>
    <property type="molecule type" value="Genomic_DNA"/>
</dbReference>
<keyword evidence="6" id="KW-1185">Reference proteome</keyword>
<organism evidence="5 6">
    <name type="scientific">Kluyvera georgiana ATCC 51603</name>
    <dbReference type="NCBI Taxonomy" id="1354264"/>
    <lineage>
        <taxon>Bacteria</taxon>
        <taxon>Pseudomonadati</taxon>
        <taxon>Pseudomonadota</taxon>
        <taxon>Gammaproteobacteria</taxon>
        <taxon>Enterobacterales</taxon>
        <taxon>Enterobacteriaceae</taxon>
        <taxon>Kluyvera</taxon>
    </lineage>
</organism>
<evidence type="ECO:0000256" key="1">
    <source>
        <dbReference type="ARBA" id="ARBA00023015"/>
    </source>
</evidence>
<evidence type="ECO:0000256" key="2">
    <source>
        <dbReference type="ARBA" id="ARBA00023125"/>
    </source>
</evidence>
<comment type="caution">
    <text evidence="5">The sequence shown here is derived from an EMBL/GenBank/DDBJ whole genome shotgun (WGS) entry which is preliminary data.</text>
</comment>
<dbReference type="InterPro" id="IPR010982">
    <property type="entry name" value="Lambda_DNA-bd_dom_sf"/>
</dbReference>
<evidence type="ECO:0000313" key="6">
    <source>
        <dbReference type="Proteomes" id="UP000078386"/>
    </source>
</evidence>
<dbReference type="SUPFAM" id="SSF53822">
    <property type="entry name" value="Periplasmic binding protein-like I"/>
    <property type="match status" value="1"/>
</dbReference>